<accession>A0A0A9D701</accession>
<evidence type="ECO:0000313" key="1">
    <source>
        <dbReference type="EMBL" id="JAD84379.1"/>
    </source>
</evidence>
<reference evidence="1" key="2">
    <citation type="journal article" date="2015" name="Data Brief">
        <title>Shoot transcriptome of the giant reed, Arundo donax.</title>
        <authorList>
            <person name="Barrero R.A."/>
            <person name="Guerrero F.D."/>
            <person name="Moolhuijzen P."/>
            <person name="Goolsby J.A."/>
            <person name="Tidwell J."/>
            <person name="Bellgard S.E."/>
            <person name="Bellgard M.I."/>
        </authorList>
    </citation>
    <scope>NUCLEOTIDE SEQUENCE</scope>
    <source>
        <tissue evidence="1">Shoot tissue taken approximately 20 cm above the soil surface</tissue>
    </source>
</reference>
<reference evidence="1" key="1">
    <citation type="submission" date="2014-09" db="EMBL/GenBank/DDBJ databases">
        <authorList>
            <person name="Magalhaes I.L.F."/>
            <person name="Oliveira U."/>
            <person name="Santos F.R."/>
            <person name="Vidigal T.H.D.A."/>
            <person name="Brescovit A.D."/>
            <person name="Santos A.J."/>
        </authorList>
    </citation>
    <scope>NUCLEOTIDE SEQUENCE</scope>
    <source>
        <tissue evidence="1">Shoot tissue taken approximately 20 cm above the soil surface</tissue>
    </source>
</reference>
<dbReference type="AlphaFoldDB" id="A0A0A9D701"/>
<proteinExistence type="predicted"/>
<sequence>MELVSLAWHNLKNAWLLCKPTANSQVKKKPTHMNELRSTPRYVSVTHAISK</sequence>
<dbReference type="EMBL" id="GBRH01213516">
    <property type="protein sequence ID" value="JAD84379.1"/>
    <property type="molecule type" value="Transcribed_RNA"/>
</dbReference>
<name>A0A0A9D701_ARUDO</name>
<organism evidence="1">
    <name type="scientific">Arundo donax</name>
    <name type="common">Giant reed</name>
    <name type="synonym">Donax arundinaceus</name>
    <dbReference type="NCBI Taxonomy" id="35708"/>
    <lineage>
        <taxon>Eukaryota</taxon>
        <taxon>Viridiplantae</taxon>
        <taxon>Streptophyta</taxon>
        <taxon>Embryophyta</taxon>
        <taxon>Tracheophyta</taxon>
        <taxon>Spermatophyta</taxon>
        <taxon>Magnoliopsida</taxon>
        <taxon>Liliopsida</taxon>
        <taxon>Poales</taxon>
        <taxon>Poaceae</taxon>
        <taxon>PACMAD clade</taxon>
        <taxon>Arundinoideae</taxon>
        <taxon>Arundineae</taxon>
        <taxon>Arundo</taxon>
    </lineage>
</organism>
<protein>
    <submittedName>
        <fullName evidence="1">Uncharacterized protein</fullName>
    </submittedName>
</protein>